<comment type="caution">
    <text evidence="1">The sequence shown here is derived from an EMBL/GenBank/DDBJ whole genome shotgun (WGS) entry which is preliminary data.</text>
</comment>
<accession>T0H5T4</accession>
<keyword evidence="2" id="KW-1185">Reference proteome</keyword>
<proteinExistence type="predicted"/>
<organism evidence="1 2">
    <name type="scientific">Sphingobium lactosutens DS20</name>
    <dbReference type="NCBI Taxonomy" id="1331060"/>
    <lineage>
        <taxon>Bacteria</taxon>
        <taxon>Pseudomonadati</taxon>
        <taxon>Pseudomonadota</taxon>
        <taxon>Alphaproteobacteria</taxon>
        <taxon>Sphingomonadales</taxon>
        <taxon>Sphingomonadaceae</taxon>
        <taxon>Sphingobium</taxon>
    </lineage>
</organism>
<sequence>MFDVQHVEFRSDAGYPNPSPQQMMMAAADIETPFPSIIHTQDWVGPVLEQNTGQFML</sequence>
<dbReference type="AlphaFoldDB" id="T0H5T4"/>
<evidence type="ECO:0000313" key="2">
    <source>
        <dbReference type="Proteomes" id="UP000015531"/>
    </source>
</evidence>
<name>T0H5T4_9SPHN</name>
<evidence type="ECO:0000313" key="1">
    <source>
        <dbReference type="EMBL" id="EQB11696.1"/>
    </source>
</evidence>
<gene>
    <name evidence="1" type="ORF">RLDS_21435</name>
</gene>
<protein>
    <submittedName>
        <fullName evidence="1">Uncharacterized protein</fullName>
    </submittedName>
</protein>
<dbReference type="Proteomes" id="UP000015531">
    <property type="component" value="Unassembled WGS sequence"/>
</dbReference>
<dbReference type="EMBL" id="ATDP01000106">
    <property type="protein sequence ID" value="EQB11696.1"/>
    <property type="molecule type" value="Genomic_DNA"/>
</dbReference>
<reference evidence="1 2" key="1">
    <citation type="journal article" date="2013" name="Genome Announc.">
        <title>Draft Genome Sequence of Sphingobium lactosutens Strain DS20T, Isolated from a Hexachlorocyclohexane Dumpsite.</title>
        <authorList>
            <person name="Kumar R."/>
            <person name="Dwivedi V."/>
            <person name="Negi V."/>
            <person name="Khurana J.P."/>
            <person name="Lal R."/>
        </authorList>
    </citation>
    <scope>NUCLEOTIDE SEQUENCE [LARGE SCALE GENOMIC DNA]</scope>
    <source>
        <strain evidence="1 2">DS20</strain>
    </source>
</reference>